<name>A0A5J4VPG3_9EUKA</name>
<dbReference type="EMBL" id="SNRW01005712">
    <property type="protein sequence ID" value="KAA6384538.1"/>
    <property type="molecule type" value="Genomic_DNA"/>
</dbReference>
<comment type="caution">
    <text evidence="1">The sequence shown here is derived from an EMBL/GenBank/DDBJ whole genome shotgun (WGS) entry which is preliminary data.</text>
</comment>
<evidence type="ECO:0000313" key="1">
    <source>
        <dbReference type="EMBL" id="KAA6384538.1"/>
    </source>
</evidence>
<dbReference type="Proteomes" id="UP000324800">
    <property type="component" value="Unassembled WGS sequence"/>
</dbReference>
<sequence>MPATIIKVYRVNWTIVELKLRMACAREKDLEDGVNWTIVELKRGPLVSSSLKSNGVNWTIVELKHFRCGYLRCYIFVLIGLLQN</sequence>
<organism evidence="1 2">
    <name type="scientific">Streblomastix strix</name>
    <dbReference type="NCBI Taxonomy" id="222440"/>
    <lineage>
        <taxon>Eukaryota</taxon>
        <taxon>Metamonada</taxon>
        <taxon>Preaxostyla</taxon>
        <taxon>Oxymonadida</taxon>
        <taxon>Streblomastigidae</taxon>
        <taxon>Streblomastix</taxon>
    </lineage>
</organism>
<dbReference type="AlphaFoldDB" id="A0A5J4VPG3"/>
<evidence type="ECO:0000313" key="2">
    <source>
        <dbReference type="Proteomes" id="UP000324800"/>
    </source>
</evidence>
<gene>
    <name evidence="1" type="ORF">EZS28_019940</name>
</gene>
<accession>A0A5J4VPG3</accession>
<proteinExistence type="predicted"/>
<reference evidence="1 2" key="1">
    <citation type="submission" date="2019-03" db="EMBL/GenBank/DDBJ databases">
        <title>Single cell metagenomics reveals metabolic interactions within the superorganism composed of flagellate Streblomastix strix and complex community of Bacteroidetes bacteria on its surface.</title>
        <authorList>
            <person name="Treitli S.C."/>
            <person name="Kolisko M."/>
            <person name="Husnik F."/>
            <person name="Keeling P."/>
            <person name="Hampl V."/>
        </authorList>
    </citation>
    <scope>NUCLEOTIDE SEQUENCE [LARGE SCALE GENOMIC DNA]</scope>
    <source>
        <strain evidence="1">ST1C</strain>
    </source>
</reference>
<protein>
    <submittedName>
        <fullName evidence="1">Uncharacterized protein</fullName>
    </submittedName>
</protein>